<dbReference type="EMBL" id="KQ965769">
    <property type="protein sequence ID" value="KXS14377.1"/>
    <property type="molecule type" value="Genomic_DNA"/>
</dbReference>
<dbReference type="Gene3D" id="3.30.420.40">
    <property type="match status" value="3"/>
</dbReference>
<feature type="region of interest" description="Disordered" evidence="2">
    <location>
        <begin position="37"/>
        <end position="69"/>
    </location>
</feature>
<comment type="similarity">
    <text evidence="1">Belongs to the actin family.</text>
</comment>
<reference evidence="3 4" key="1">
    <citation type="journal article" date="2015" name="Genome Biol. Evol.">
        <title>Phylogenomic analyses indicate that early fungi evolved digesting cell walls of algal ancestors of land plants.</title>
        <authorList>
            <person name="Chang Y."/>
            <person name="Wang S."/>
            <person name="Sekimoto S."/>
            <person name="Aerts A.L."/>
            <person name="Choi C."/>
            <person name="Clum A."/>
            <person name="LaButti K.M."/>
            <person name="Lindquist E.A."/>
            <person name="Yee Ngan C."/>
            <person name="Ohm R.A."/>
            <person name="Salamov A.A."/>
            <person name="Grigoriev I.V."/>
            <person name="Spatafora J.W."/>
            <person name="Berbee M.L."/>
        </authorList>
    </citation>
    <scope>NUCLEOTIDE SEQUENCE [LARGE SCALE GENOMIC DNA]</scope>
    <source>
        <strain evidence="3 4">JEL478</strain>
    </source>
</reference>
<dbReference type="Proteomes" id="UP000070544">
    <property type="component" value="Unassembled WGS sequence"/>
</dbReference>
<evidence type="ECO:0000313" key="3">
    <source>
        <dbReference type="EMBL" id="KXS14377.1"/>
    </source>
</evidence>
<dbReference type="PANTHER" id="PTHR11937">
    <property type="entry name" value="ACTIN"/>
    <property type="match status" value="1"/>
</dbReference>
<dbReference type="Pfam" id="PF00022">
    <property type="entry name" value="Actin"/>
    <property type="match status" value="2"/>
</dbReference>
<organism evidence="3 4">
    <name type="scientific">Gonapodya prolifera (strain JEL478)</name>
    <name type="common">Monoblepharis prolifera</name>
    <dbReference type="NCBI Taxonomy" id="1344416"/>
    <lineage>
        <taxon>Eukaryota</taxon>
        <taxon>Fungi</taxon>
        <taxon>Fungi incertae sedis</taxon>
        <taxon>Chytridiomycota</taxon>
        <taxon>Chytridiomycota incertae sedis</taxon>
        <taxon>Monoblepharidomycetes</taxon>
        <taxon>Monoblepharidales</taxon>
        <taxon>Gonapodyaceae</taxon>
        <taxon>Gonapodya</taxon>
    </lineage>
</organism>
<proteinExistence type="inferred from homology"/>
<dbReference type="SUPFAM" id="SSF53067">
    <property type="entry name" value="Actin-like ATPase domain"/>
    <property type="match status" value="2"/>
</dbReference>
<protein>
    <submittedName>
        <fullName evidence="3">Actin-like ATPase domain-containing protein</fullName>
    </submittedName>
</protein>
<dbReference type="AlphaFoldDB" id="A0A139AC83"/>
<dbReference type="InterPro" id="IPR043129">
    <property type="entry name" value="ATPase_NBD"/>
</dbReference>
<accession>A0A139AC83</accession>
<name>A0A139AC83_GONPJ</name>
<evidence type="ECO:0000256" key="2">
    <source>
        <dbReference type="SAM" id="MobiDB-lite"/>
    </source>
</evidence>
<dbReference type="InterPro" id="IPR004000">
    <property type="entry name" value="Actin"/>
</dbReference>
<dbReference type="OrthoDB" id="74201at2759"/>
<dbReference type="OMA" id="VDYNESG"/>
<evidence type="ECO:0000256" key="1">
    <source>
        <dbReference type="RuleBase" id="RU000487"/>
    </source>
</evidence>
<dbReference type="CDD" id="cd10208">
    <property type="entry name" value="ASKHA_NBD_ScArp9-like"/>
    <property type="match status" value="1"/>
</dbReference>
<dbReference type="SMART" id="SM00268">
    <property type="entry name" value="ACTIN"/>
    <property type="match status" value="1"/>
</dbReference>
<dbReference type="Gene3D" id="3.90.640.10">
    <property type="entry name" value="Actin, Chain A, domain 4"/>
    <property type="match status" value="1"/>
</dbReference>
<keyword evidence="4" id="KW-1185">Reference proteome</keyword>
<evidence type="ECO:0000313" key="4">
    <source>
        <dbReference type="Proteomes" id="UP000070544"/>
    </source>
</evidence>
<sequence length="427" mass="47133">MSFWPREENVIVLDFGSYSVKFGKAFEMELPQQIHSKVGRRRRFKGDDDQPPNENAMEEDGGQGDASADSGMEILVGEELTDALKVDGKEKRPIVTPIISRGRVKDWEALTVLLRHIIFDLLEVDPNRNDHPVIASVPVYWGIESMQRLTQILFEDCAVPGFFLVEQPLAAVYAMGFVSGVVVDIGHDVTSVCAVLDNEPQVQSLVTLPIGGAQVDAALLKLLQSDPPFCLMLGREPDLDIASRVKEVAALEVPIEGLKLAGTIKEVEIDGVKLPIPQIRHHATEALFPVSDESHFVSHPDLAGAIVRCLNSCEPDKRPSLAESVIICGGSSKFDGLRTRLDVLLKSYFPASETLGDYQPRELRYLRLPEYMPLFEKAPHALHFVGAALTGRAVYISPPQDRCWISKYEYSEMGPAVVTKKTTGMST</sequence>
<dbReference type="STRING" id="1344416.A0A139AC83"/>
<gene>
    <name evidence="3" type="ORF">M427DRAFT_57559</name>
</gene>